<dbReference type="RefSeq" id="WP_013706977.1">
    <property type="nucleotide sequence ID" value="NC_015388.1"/>
</dbReference>
<organism evidence="1 2">
    <name type="scientific">Desulfobacca acetoxidans (strain ATCC 700848 / DSM 11109 / ASRB2)</name>
    <dbReference type="NCBI Taxonomy" id="880072"/>
    <lineage>
        <taxon>Bacteria</taxon>
        <taxon>Pseudomonadati</taxon>
        <taxon>Thermodesulfobacteriota</taxon>
        <taxon>Desulfobaccia</taxon>
        <taxon>Desulfobaccales</taxon>
        <taxon>Desulfobaccaceae</taxon>
        <taxon>Desulfobacca</taxon>
    </lineage>
</organism>
<evidence type="ECO:0000313" key="1">
    <source>
        <dbReference type="EMBL" id="AEB09868.1"/>
    </source>
</evidence>
<accession>F2NI99</accession>
<dbReference type="STRING" id="880072.Desac_2039"/>
<dbReference type="KEGG" id="dao:Desac_2039"/>
<dbReference type="Proteomes" id="UP000000483">
    <property type="component" value="Chromosome"/>
</dbReference>
<name>F2NI99_DESAR</name>
<dbReference type="EMBL" id="CP002629">
    <property type="protein sequence ID" value="AEB09868.1"/>
    <property type="molecule type" value="Genomic_DNA"/>
</dbReference>
<dbReference type="AlphaFoldDB" id="F2NI99"/>
<reference evidence="1 2" key="1">
    <citation type="journal article" date="2011" name="Stand. Genomic Sci.">
        <title>Complete genome sequence of the acetate-degrading sulfate reducer Desulfobacca acetoxidans type strain (ASRB2).</title>
        <authorList>
            <person name="Goker M."/>
            <person name="Teshima H."/>
            <person name="Lapidus A."/>
            <person name="Nolan M."/>
            <person name="Lucas S."/>
            <person name="Hammon N."/>
            <person name="Deshpande S."/>
            <person name="Cheng J.F."/>
            <person name="Tapia R."/>
            <person name="Han C."/>
            <person name="Goodwin L."/>
            <person name="Pitluck S."/>
            <person name="Huntemann M."/>
            <person name="Liolios K."/>
            <person name="Ivanova N."/>
            <person name="Pagani I."/>
            <person name="Mavromatis K."/>
            <person name="Ovchinikova G."/>
            <person name="Pati A."/>
            <person name="Chen A."/>
            <person name="Palaniappan K."/>
            <person name="Land M."/>
            <person name="Hauser L."/>
            <person name="Brambilla E.M."/>
            <person name="Rohde M."/>
            <person name="Spring S."/>
            <person name="Detter J.C."/>
            <person name="Woyke T."/>
            <person name="Bristow J."/>
            <person name="Eisen J.A."/>
            <person name="Markowitz V."/>
            <person name="Hugenholtz P."/>
            <person name="Kyrpides N.C."/>
            <person name="Klenk H.P."/>
        </authorList>
    </citation>
    <scope>NUCLEOTIDE SEQUENCE [LARGE SCALE GENOMIC DNA]</scope>
    <source>
        <strain evidence="2">ATCC 700848 / DSM 11109 / ASRB2</strain>
    </source>
</reference>
<keyword evidence="2" id="KW-1185">Reference proteome</keyword>
<sequence length="98" mass="11526">MTSAGSPIKGVADNNPQLQHHFELVKEIIAKQDMLSRVPEEYLVFSFQHLEDLVKFAYFAGFIQLGEARQFLLLPKEAMRPRLRQWYEEIREKGCWLC</sequence>
<dbReference type="HOGENOM" id="CLU_2329148_0_0_7"/>
<gene>
    <name evidence="1" type="ordered locus">Desac_2039</name>
</gene>
<proteinExistence type="predicted"/>
<dbReference type="OrthoDB" id="5520321at2"/>
<evidence type="ECO:0000313" key="2">
    <source>
        <dbReference type="Proteomes" id="UP000000483"/>
    </source>
</evidence>
<protein>
    <submittedName>
        <fullName evidence="1">Uncharacterized protein</fullName>
    </submittedName>
</protein>
<reference evidence="2" key="2">
    <citation type="submission" date="2011-03" db="EMBL/GenBank/DDBJ databases">
        <title>The complete genome of Desulfobacca acetoxidans DSM 11109.</title>
        <authorList>
            <consortium name="US DOE Joint Genome Institute (JGI-PGF)"/>
            <person name="Lucas S."/>
            <person name="Copeland A."/>
            <person name="Lapidus A."/>
            <person name="Bruce D."/>
            <person name="Goodwin L."/>
            <person name="Pitluck S."/>
            <person name="Peters L."/>
            <person name="Kyrpides N."/>
            <person name="Mavromatis K."/>
            <person name="Ivanova N."/>
            <person name="Ovchinnikova G."/>
            <person name="Teshima H."/>
            <person name="Detter J.C."/>
            <person name="Han C."/>
            <person name="Land M."/>
            <person name="Hauser L."/>
            <person name="Markowitz V."/>
            <person name="Cheng J.-F."/>
            <person name="Hugenholtz P."/>
            <person name="Woyke T."/>
            <person name="Wu D."/>
            <person name="Spring S."/>
            <person name="Schueler E."/>
            <person name="Brambilla E."/>
            <person name="Klenk H.-P."/>
            <person name="Eisen J.A."/>
        </authorList>
    </citation>
    <scope>NUCLEOTIDE SEQUENCE [LARGE SCALE GENOMIC DNA]</scope>
    <source>
        <strain evidence="2">ATCC 700848 / DSM 11109 / ASRB2</strain>
    </source>
</reference>